<evidence type="ECO:0000256" key="3">
    <source>
        <dbReference type="RuleBase" id="RU000363"/>
    </source>
</evidence>
<dbReference type="InterPro" id="IPR002347">
    <property type="entry name" value="SDR_fam"/>
</dbReference>
<organism evidence="5 6">
    <name type="scientific">Acropora cervicornis</name>
    <name type="common">Staghorn coral</name>
    <dbReference type="NCBI Taxonomy" id="6130"/>
    <lineage>
        <taxon>Eukaryota</taxon>
        <taxon>Metazoa</taxon>
        <taxon>Cnidaria</taxon>
        <taxon>Anthozoa</taxon>
        <taxon>Hexacorallia</taxon>
        <taxon>Scleractinia</taxon>
        <taxon>Astrocoeniina</taxon>
        <taxon>Acroporidae</taxon>
        <taxon>Acropora</taxon>
    </lineage>
</organism>
<dbReference type="InterPro" id="IPR020904">
    <property type="entry name" value="Sc_DH/Rdtase_CS"/>
</dbReference>
<dbReference type="PROSITE" id="PS00061">
    <property type="entry name" value="ADH_SHORT"/>
    <property type="match status" value="1"/>
</dbReference>
<evidence type="ECO:0000313" key="6">
    <source>
        <dbReference type="Proteomes" id="UP001249851"/>
    </source>
</evidence>
<accession>A0AAD9V861</accession>
<dbReference type="InterPro" id="IPR057326">
    <property type="entry name" value="KR_dom"/>
</dbReference>
<feature type="domain" description="Ketoreductase" evidence="4">
    <location>
        <begin position="5"/>
        <end position="193"/>
    </location>
</feature>
<dbReference type="PANTHER" id="PTHR43391:SF86">
    <property type="entry name" value="SHORT-CHAIN DEHYDROGENASE_REDUCTASE FAMILY PROTEIN"/>
    <property type="match status" value="1"/>
</dbReference>
<keyword evidence="6" id="KW-1185">Reference proteome</keyword>
<reference evidence="5" key="1">
    <citation type="journal article" date="2023" name="G3 (Bethesda)">
        <title>Whole genome assembly and annotation of the endangered Caribbean coral Acropora cervicornis.</title>
        <authorList>
            <person name="Selwyn J.D."/>
            <person name="Vollmer S.V."/>
        </authorList>
    </citation>
    <scope>NUCLEOTIDE SEQUENCE</scope>
    <source>
        <strain evidence="5">K2</strain>
    </source>
</reference>
<sequence length="287" mass="31360">MAPPKIVLVTGCSTGIGLSTAVLLASDKEKRFKVYATLRNLAKKDELREKGKNFLGETLIVKAMDVCSEDSVHEVLRELLAIHHRVDVLINNAGLGMFGALETQTMDASRSVFDTNFFGVLRLIKAVLPTMKSNKGGHIICVSSVGGINGVPFNGVYCASKFAVEGLMESLAPMLKKFNVKCSLIEPGPVATSFMSNLAEGDKPDRPPLDEETKQLFENCGKKMQAAFSTVVQTPEEIADEILRAVNEEKPHLRYQTNKNYATMTAAKLTDPTGDKPVELVYQNFFG</sequence>
<reference evidence="5" key="2">
    <citation type="journal article" date="2023" name="Science">
        <title>Genomic signatures of disease resistance in endangered staghorn corals.</title>
        <authorList>
            <person name="Vollmer S.V."/>
            <person name="Selwyn J.D."/>
            <person name="Despard B.A."/>
            <person name="Roesel C.L."/>
        </authorList>
    </citation>
    <scope>NUCLEOTIDE SEQUENCE</scope>
    <source>
        <strain evidence="5">K2</strain>
    </source>
</reference>
<proteinExistence type="inferred from homology"/>
<dbReference type="Gene3D" id="3.40.50.720">
    <property type="entry name" value="NAD(P)-binding Rossmann-like Domain"/>
    <property type="match status" value="1"/>
</dbReference>
<keyword evidence="2" id="KW-0560">Oxidoreductase</keyword>
<name>A0AAD9V861_ACRCE</name>
<dbReference type="Pfam" id="PF00106">
    <property type="entry name" value="adh_short"/>
    <property type="match status" value="1"/>
</dbReference>
<dbReference type="Proteomes" id="UP001249851">
    <property type="component" value="Unassembled WGS sequence"/>
</dbReference>
<dbReference type="PRINTS" id="PR00081">
    <property type="entry name" value="GDHRDH"/>
</dbReference>
<dbReference type="InterPro" id="IPR036291">
    <property type="entry name" value="NAD(P)-bd_dom_sf"/>
</dbReference>
<evidence type="ECO:0000256" key="1">
    <source>
        <dbReference type="ARBA" id="ARBA00006484"/>
    </source>
</evidence>
<dbReference type="SMART" id="SM00822">
    <property type="entry name" value="PKS_KR"/>
    <property type="match status" value="1"/>
</dbReference>
<dbReference type="AlphaFoldDB" id="A0AAD9V861"/>
<dbReference type="GO" id="GO:0006629">
    <property type="term" value="P:lipid metabolic process"/>
    <property type="evidence" value="ECO:0007669"/>
    <property type="project" value="UniProtKB-ARBA"/>
</dbReference>
<comment type="caution">
    <text evidence="5">The sequence shown here is derived from an EMBL/GenBank/DDBJ whole genome shotgun (WGS) entry which is preliminary data.</text>
</comment>
<evidence type="ECO:0000259" key="4">
    <source>
        <dbReference type="SMART" id="SM00822"/>
    </source>
</evidence>
<dbReference type="GO" id="GO:0005829">
    <property type="term" value="C:cytosol"/>
    <property type="evidence" value="ECO:0007669"/>
    <property type="project" value="TreeGrafter"/>
</dbReference>
<gene>
    <name evidence="5" type="ORF">P5673_011520</name>
</gene>
<dbReference type="SUPFAM" id="SSF51735">
    <property type="entry name" value="NAD(P)-binding Rossmann-fold domains"/>
    <property type="match status" value="1"/>
</dbReference>
<comment type="similarity">
    <text evidence="1 3">Belongs to the short-chain dehydrogenases/reductases (SDR) family.</text>
</comment>
<dbReference type="PRINTS" id="PR00080">
    <property type="entry name" value="SDRFAMILY"/>
</dbReference>
<protein>
    <submittedName>
        <fullName evidence="5">Retinol dehydrogenase 8</fullName>
    </submittedName>
</protein>
<evidence type="ECO:0000256" key="2">
    <source>
        <dbReference type="ARBA" id="ARBA00023002"/>
    </source>
</evidence>
<dbReference type="PANTHER" id="PTHR43391">
    <property type="entry name" value="RETINOL DEHYDROGENASE-RELATED"/>
    <property type="match status" value="1"/>
</dbReference>
<dbReference type="EMBL" id="JARQWQ010000021">
    <property type="protein sequence ID" value="KAK2564828.1"/>
    <property type="molecule type" value="Genomic_DNA"/>
</dbReference>
<evidence type="ECO:0000313" key="5">
    <source>
        <dbReference type="EMBL" id="KAK2564828.1"/>
    </source>
</evidence>
<dbReference type="GO" id="GO:0016491">
    <property type="term" value="F:oxidoreductase activity"/>
    <property type="evidence" value="ECO:0007669"/>
    <property type="project" value="UniProtKB-KW"/>
</dbReference>